<dbReference type="InterPro" id="IPR015942">
    <property type="entry name" value="Asp/Glu/hydantoin_racemase"/>
</dbReference>
<comment type="similarity">
    <text evidence="7">Belongs to the aspartate/glutamate racemases family.</text>
</comment>
<feature type="active site" description="Proton donor/acceptor" evidence="7">
    <location>
        <position position="71"/>
    </location>
</feature>
<proteinExistence type="inferred from homology"/>
<dbReference type="PROSITE" id="PS00924">
    <property type="entry name" value="ASP_GLU_RACEMASE_2"/>
    <property type="match status" value="1"/>
</dbReference>
<feature type="active site" description="Proton donor/acceptor" evidence="7">
    <location>
        <position position="182"/>
    </location>
</feature>
<feature type="binding site" evidence="7">
    <location>
        <begin position="183"/>
        <end position="184"/>
    </location>
    <ligand>
        <name>substrate</name>
    </ligand>
</feature>
<evidence type="ECO:0000256" key="7">
    <source>
        <dbReference type="HAMAP-Rule" id="MF_00258"/>
    </source>
</evidence>
<dbReference type="SUPFAM" id="SSF53681">
    <property type="entry name" value="Aspartate/glutamate racemase"/>
    <property type="match status" value="2"/>
</dbReference>
<evidence type="ECO:0000256" key="1">
    <source>
        <dbReference type="ARBA" id="ARBA00001602"/>
    </source>
</evidence>
<dbReference type="PANTHER" id="PTHR21198">
    <property type="entry name" value="GLUTAMATE RACEMASE"/>
    <property type="match status" value="1"/>
</dbReference>
<dbReference type="Pfam" id="PF01177">
    <property type="entry name" value="Asp_Glu_race"/>
    <property type="match status" value="1"/>
</dbReference>
<feature type="binding site" evidence="7">
    <location>
        <begin position="7"/>
        <end position="8"/>
    </location>
    <ligand>
        <name>substrate</name>
    </ligand>
</feature>
<dbReference type="NCBIfam" id="TIGR00067">
    <property type="entry name" value="glut_race"/>
    <property type="match status" value="1"/>
</dbReference>
<dbReference type="InterPro" id="IPR033134">
    <property type="entry name" value="Asp/Glu_racemase_AS_2"/>
</dbReference>
<dbReference type="Proteomes" id="UP000651977">
    <property type="component" value="Unassembled WGS sequence"/>
</dbReference>
<evidence type="ECO:0000256" key="4">
    <source>
        <dbReference type="ARBA" id="ARBA00022984"/>
    </source>
</evidence>
<evidence type="ECO:0000256" key="2">
    <source>
        <dbReference type="ARBA" id="ARBA00013090"/>
    </source>
</evidence>
<organism evidence="8 9">
    <name type="scientific">Agarivorans gilvus</name>
    <dbReference type="NCBI Taxonomy" id="680279"/>
    <lineage>
        <taxon>Bacteria</taxon>
        <taxon>Pseudomonadati</taxon>
        <taxon>Pseudomonadota</taxon>
        <taxon>Gammaproteobacteria</taxon>
        <taxon>Alteromonadales</taxon>
        <taxon>Alteromonadaceae</taxon>
        <taxon>Agarivorans</taxon>
    </lineage>
</organism>
<dbReference type="InterPro" id="IPR004391">
    <property type="entry name" value="Glu_race"/>
</dbReference>
<feature type="binding site" evidence="7">
    <location>
        <begin position="39"/>
        <end position="40"/>
    </location>
    <ligand>
        <name>substrate</name>
    </ligand>
</feature>
<comment type="caution">
    <text evidence="8">The sequence shown here is derived from an EMBL/GenBank/DDBJ whole genome shotgun (WGS) entry which is preliminary data.</text>
</comment>
<dbReference type="RefSeq" id="WP_055733891.1">
    <property type="nucleotide sequence ID" value="NZ_BMDY01000016.1"/>
</dbReference>
<keyword evidence="6 7" id="KW-0961">Cell wall biogenesis/degradation</keyword>
<reference evidence="9" key="1">
    <citation type="journal article" date="2019" name="Int. J. Syst. Evol. Microbiol.">
        <title>The Global Catalogue of Microorganisms (GCM) 10K type strain sequencing project: providing services to taxonomists for standard genome sequencing and annotation.</title>
        <authorList>
            <consortium name="The Broad Institute Genomics Platform"/>
            <consortium name="The Broad Institute Genome Sequencing Center for Infectious Disease"/>
            <person name="Wu L."/>
            <person name="Ma J."/>
        </authorList>
    </citation>
    <scope>NUCLEOTIDE SEQUENCE [LARGE SCALE GENOMIC DNA]</scope>
    <source>
        <strain evidence="9">CGMCC 1.10131</strain>
    </source>
</reference>
<dbReference type="InterPro" id="IPR018187">
    <property type="entry name" value="Asp/Glu_racemase_AS_1"/>
</dbReference>
<evidence type="ECO:0000256" key="5">
    <source>
        <dbReference type="ARBA" id="ARBA00023235"/>
    </source>
</evidence>
<name>A0ABQ1I4U3_9ALTE</name>
<accession>A0ABQ1I4U3</accession>
<evidence type="ECO:0000313" key="8">
    <source>
        <dbReference type="EMBL" id="GGB11455.1"/>
    </source>
</evidence>
<keyword evidence="4 7" id="KW-0573">Peptidoglycan synthesis</keyword>
<feature type="binding site" evidence="7">
    <location>
        <begin position="72"/>
        <end position="73"/>
    </location>
    <ligand>
        <name>substrate</name>
    </ligand>
</feature>
<evidence type="ECO:0000313" key="9">
    <source>
        <dbReference type="Proteomes" id="UP000651977"/>
    </source>
</evidence>
<dbReference type="InterPro" id="IPR001920">
    <property type="entry name" value="Asp/Glu_race"/>
</dbReference>
<dbReference type="PROSITE" id="PS00923">
    <property type="entry name" value="ASP_GLU_RACEMASE_1"/>
    <property type="match status" value="1"/>
</dbReference>
<evidence type="ECO:0000256" key="3">
    <source>
        <dbReference type="ARBA" id="ARBA00022960"/>
    </source>
</evidence>
<keyword evidence="3 7" id="KW-0133">Cell shape</keyword>
<dbReference type="EC" id="5.1.1.3" evidence="2 7"/>
<comment type="catalytic activity">
    <reaction evidence="1 7">
        <text>L-glutamate = D-glutamate</text>
        <dbReference type="Rhea" id="RHEA:12813"/>
        <dbReference type="ChEBI" id="CHEBI:29985"/>
        <dbReference type="ChEBI" id="CHEBI:29986"/>
        <dbReference type="EC" id="5.1.1.3"/>
    </reaction>
</comment>
<sequence>MHVLVFDSGVGGLSILEQLQALNPELQYSYLFDNLYFPYGELSEDALIQRVRSLLTKAVSELQPELLVVACNSASTLSLPYLREALSIPVVGVVPAIKSAAMYSKTRHFGVIATPGTVERAYTEKLIADFASDCKVELLGSTLLVKLAEQKLAGKSIQLELIREALHPWSTLEDLDCVVLGCTHFPLLKEELQLILGQAVRLIDSGEAIAKRVRHLLQLDAAPKIQAKKMEARAYCTKTSTELGFQQALQAYRLTSLQLFS</sequence>
<dbReference type="HAMAP" id="MF_00258">
    <property type="entry name" value="Glu_racemase"/>
    <property type="match status" value="1"/>
</dbReference>
<dbReference type="Gene3D" id="3.40.50.1860">
    <property type="match status" value="2"/>
</dbReference>
<dbReference type="PANTHER" id="PTHR21198:SF2">
    <property type="entry name" value="GLUTAMATE RACEMASE"/>
    <property type="match status" value="1"/>
</dbReference>
<dbReference type="EMBL" id="BMDY01000016">
    <property type="protein sequence ID" value="GGB11455.1"/>
    <property type="molecule type" value="Genomic_DNA"/>
</dbReference>
<keyword evidence="9" id="KW-1185">Reference proteome</keyword>
<protein>
    <recommendedName>
        <fullName evidence="2 7">Glutamate racemase</fullName>
        <ecNumber evidence="2 7">5.1.1.3</ecNumber>
    </recommendedName>
</protein>
<comment type="pathway">
    <text evidence="7">Cell wall biogenesis; peptidoglycan biosynthesis.</text>
</comment>
<gene>
    <name evidence="7 8" type="primary">murI</name>
    <name evidence="8" type="ORF">GCM10007414_26150</name>
</gene>
<comment type="function">
    <text evidence="7">Provides the (R)-glutamate required for cell wall biosynthesis.</text>
</comment>
<keyword evidence="5 7" id="KW-0413">Isomerase</keyword>
<evidence type="ECO:0000256" key="6">
    <source>
        <dbReference type="ARBA" id="ARBA00023316"/>
    </source>
</evidence>